<organism evidence="2 3">
    <name type="scientific">Pleodorina starrii</name>
    <dbReference type="NCBI Taxonomy" id="330485"/>
    <lineage>
        <taxon>Eukaryota</taxon>
        <taxon>Viridiplantae</taxon>
        <taxon>Chlorophyta</taxon>
        <taxon>core chlorophytes</taxon>
        <taxon>Chlorophyceae</taxon>
        <taxon>CS clade</taxon>
        <taxon>Chlamydomonadales</taxon>
        <taxon>Volvocaceae</taxon>
        <taxon>Pleodorina</taxon>
    </lineage>
</organism>
<keyword evidence="3" id="KW-1185">Reference proteome</keyword>
<reference evidence="2 3" key="1">
    <citation type="journal article" date="2023" name="Commun. Biol.">
        <title>Reorganization of the ancestral sex-determining regions during the evolution of trioecy in Pleodorina starrii.</title>
        <authorList>
            <person name="Takahashi K."/>
            <person name="Suzuki S."/>
            <person name="Kawai-Toyooka H."/>
            <person name="Yamamoto K."/>
            <person name="Hamaji T."/>
            <person name="Ootsuki R."/>
            <person name="Yamaguchi H."/>
            <person name="Kawachi M."/>
            <person name="Higashiyama T."/>
            <person name="Nozaki H."/>
        </authorList>
    </citation>
    <scope>NUCLEOTIDE SEQUENCE [LARGE SCALE GENOMIC DNA]</scope>
    <source>
        <strain evidence="2 3">NIES-4479</strain>
    </source>
</reference>
<evidence type="ECO:0000313" key="2">
    <source>
        <dbReference type="EMBL" id="GLC48831.1"/>
    </source>
</evidence>
<accession>A0A9W6BC51</accession>
<dbReference type="AlphaFoldDB" id="A0A9W6BC51"/>
<name>A0A9W6BC51_9CHLO</name>
<evidence type="ECO:0000313" key="3">
    <source>
        <dbReference type="Proteomes" id="UP001165080"/>
    </source>
</evidence>
<feature type="compositionally biased region" description="Basic residues" evidence="1">
    <location>
        <begin position="119"/>
        <end position="132"/>
    </location>
</feature>
<dbReference type="Proteomes" id="UP001165080">
    <property type="component" value="Unassembled WGS sequence"/>
</dbReference>
<proteinExistence type="predicted"/>
<protein>
    <submittedName>
        <fullName evidence="2">Uncharacterized protein</fullName>
    </submittedName>
</protein>
<gene>
    <name evidence="2" type="primary">PLESTB004344</name>
    <name evidence="2" type="ORF">PLESTB_000153300</name>
</gene>
<comment type="caution">
    <text evidence="2">The sequence shown here is derived from an EMBL/GenBank/DDBJ whole genome shotgun (WGS) entry which is preliminary data.</text>
</comment>
<feature type="region of interest" description="Disordered" evidence="1">
    <location>
        <begin position="106"/>
        <end position="170"/>
    </location>
</feature>
<dbReference type="EMBL" id="BRXU01000002">
    <property type="protein sequence ID" value="GLC48831.1"/>
    <property type="molecule type" value="Genomic_DNA"/>
</dbReference>
<sequence>MTRRGNPTCKYKKILFAWFCRQAREQWRVLWALPRARFRIRATGVARQLYKRRQQGCRAPPFLRYQIPLTAGLADQPHEPPPAVLSRCEIACRRTRCAASLCDKTTPRPGTHPQCRLASRPKARPPTKHRSTVPRPTERCHTPKKLRNARAAPSPHGPFPPPNGRNTRVPWPPHLRCAKFEYTSGRFATNHERIRCWIRNSNGMGDSPLLYSSQSGRIACVKGRELYDSW</sequence>
<evidence type="ECO:0000256" key="1">
    <source>
        <dbReference type="SAM" id="MobiDB-lite"/>
    </source>
</evidence>